<name>A0ABP0W1C8_9BRYO</name>
<evidence type="ECO:0000313" key="1">
    <source>
        <dbReference type="EMBL" id="CAK9260585.1"/>
    </source>
</evidence>
<reference evidence="1" key="1">
    <citation type="submission" date="2024-02" db="EMBL/GenBank/DDBJ databases">
        <authorList>
            <consortium name="ELIXIR-Norway"/>
            <consortium name="Elixir Norway"/>
        </authorList>
    </citation>
    <scope>NUCLEOTIDE SEQUENCE</scope>
</reference>
<gene>
    <name evidence="1" type="ORF">CSSPJE1EN1_LOCUS6063</name>
</gene>
<sequence length="114" mass="12654">MISGMGSNHERSKLAPVLEDCIGLPLDCQTELQLQKQAAAPTGIIHKPVKGSKWESVRPLCLLAKLQDAYVRMMNNMVDKGDVSAVISLMSYHGVGVPVSLPCHFWFQNHNRLR</sequence>
<proteinExistence type="predicted"/>
<accession>A0ABP0W1C8</accession>
<evidence type="ECO:0000313" key="2">
    <source>
        <dbReference type="Proteomes" id="UP001497444"/>
    </source>
</evidence>
<organism evidence="1 2">
    <name type="scientific">Sphagnum jensenii</name>
    <dbReference type="NCBI Taxonomy" id="128206"/>
    <lineage>
        <taxon>Eukaryota</taxon>
        <taxon>Viridiplantae</taxon>
        <taxon>Streptophyta</taxon>
        <taxon>Embryophyta</taxon>
        <taxon>Bryophyta</taxon>
        <taxon>Sphagnophytina</taxon>
        <taxon>Sphagnopsida</taxon>
        <taxon>Sphagnales</taxon>
        <taxon>Sphagnaceae</taxon>
        <taxon>Sphagnum</taxon>
    </lineage>
</organism>
<keyword evidence="2" id="KW-1185">Reference proteome</keyword>
<dbReference type="Proteomes" id="UP001497444">
    <property type="component" value="Chromosome 13"/>
</dbReference>
<protein>
    <submittedName>
        <fullName evidence="1">Uncharacterized protein</fullName>
    </submittedName>
</protein>
<dbReference type="EMBL" id="OZ020108">
    <property type="protein sequence ID" value="CAK9260585.1"/>
    <property type="molecule type" value="Genomic_DNA"/>
</dbReference>